<proteinExistence type="inferred from homology"/>
<dbReference type="GO" id="GO:0007005">
    <property type="term" value="P:mitochondrion organization"/>
    <property type="evidence" value="ECO:0007669"/>
    <property type="project" value="InterPro"/>
</dbReference>
<feature type="compositionally biased region" description="Basic and acidic residues" evidence="10">
    <location>
        <begin position="457"/>
        <end position="477"/>
    </location>
</feature>
<organism evidence="12 13">
    <name type="scientific">Dispira parvispora</name>
    <dbReference type="NCBI Taxonomy" id="1520584"/>
    <lineage>
        <taxon>Eukaryota</taxon>
        <taxon>Fungi</taxon>
        <taxon>Fungi incertae sedis</taxon>
        <taxon>Zoopagomycota</taxon>
        <taxon>Kickxellomycotina</taxon>
        <taxon>Dimargaritomycetes</taxon>
        <taxon>Dimargaritales</taxon>
        <taxon>Dimargaritaceae</taxon>
        <taxon>Dispira</taxon>
    </lineage>
</organism>
<accession>A0A9W8AJX1</accession>
<evidence type="ECO:0000256" key="9">
    <source>
        <dbReference type="ARBA" id="ARBA00025191"/>
    </source>
</evidence>
<comment type="function">
    <text evidence="9">Involved in the organization of the mitochondrial membranes and the global structure of the mitochondria. Also required for mitochondrial distribution and mobility as well as for the maintenance of mitochondrial DNA nucleoids structures.</text>
</comment>
<sequence length="639" mass="72467">MLLCRSVWTPTNEAEKQALLEKTTGRLARARIHIRFLLMRSFRPWTVDDILGIFSWIFLSNTVFILVGTTTFVSIVLAIANGLSFEDYIAQWVGEYLMSVTGATFHFESSIVPSWSTGHITFRNVAVHLGPEYAERIKRQSESHVQDAANESTMFRRFDDHYYVDQPPEYKSRPADTYPQGPPGTSPTDAVLSKDDLNYTMYDLKIDQVDVTLSLWRWMDGKGLIKDCSVKGVRGVVDRTHVFWDPDEPYDPLAQRTNHRPGLFEMENVALEDMLLYVYYPDNFPPFPIAVFSASFPRLRQQWLLYDTIAADSVVGTYDNCLFSIRRARDRVLASNMALQSRDRQAKMTPDLAEGRPSPDTLEEPMVLGPGRRSHLRIDGVNVSHLNAGAEGPFGWITDGQVDVDAVITFPVNPGEVALKRLVYELADDLENAVSQTSTLPLVTGIQAFLPKQAHIPRLDERSDHKRVESSHSKETPSDSVTSAPKDLTPPLTVAYRTNTGDVGMSPLRFDMTLTFRNTRASVPLHNNELTYLNNALIRPIVAYVNANRTVTTIPCHFYMTTAQFDGAWTVYDSEFVYNASTEIGKGFVQLVYDERERNRRLKRVGLWSVQTVTRNLISLLQYARGKRGFWHYLGVVKD</sequence>
<feature type="region of interest" description="Disordered" evidence="10">
    <location>
        <begin position="342"/>
        <end position="365"/>
    </location>
</feature>
<evidence type="ECO:0000313" key="12">
    <source>
        <dbReference type="EMBL" id="KAJ1958525.1"/>
    </source>
</evidence>
<keyword evidence="4" id="KW-0999">Mitochondrion inner membrane</keyword>
<evidence type="ECO:0000256" key="2">
    <source>
        <dbReference type="ARBA" id="ARBA00005687"/>
    </source>
</evidence>
<reference evidence="12" key="1">
    <citation type="submission" date="2022-07" db="EMBL/GenBank/DDBJ databases">
        <title>Phylogenomic reconstructions and comparative analyses of Kickxellomycotina fungi.</title>
        <authorList>
            <person name="Reynolds N.K."/>
            <person name="Stajich J.E."/>
            <person name="Barry K."/>
            <person name="Grigoriev I.V."/>
            <person name="Crous P."/>
            <person name="Smith M.E."/>
        </authorList>
    </citation>
    <scope>NUCLEOTIDE SEQUENCE</scope>
    <source>
        <strain evidence="12">RSA 1196</strain>
    </source>
</reference>
<dbReference type="PANTHER" id="PTHR31068:SF0">
    <property type="entry name" value="MITOCHONDRIAL DISTRIBUTION AND MORPHOLOGY PROTEIN 31"/>
    <property type="match status" value="1"/>
</dbReference>
<dbReference type="AlphaFoldDB" id="A0A9W8AJX1"/>
<comment type="caution">
    <text evidence="12">The sequence shown here is derived from an EMBL/GenBank/DDBJ whole genome shotgun (WGS) entry which is preliminary data.</text>
</comment>
<evidence type="ECO:0000256" key="10">
    <source>
        <dbReference type="SAM" id="MobiDB-lite"/>
    </source>
</evidence>
<keyword evidence="13" id="KW-1185">Reference proteome</keyword>
<evidence type="ECO:0000256" key="7">
    <source>
        <dbReference type="ARBA" id="ARBA00023128"/>
    </source>
</evidence>
<keyword evidence="7" id="KW-0496">Mitochondrion</keyword>
<evidence type="ECO:0000256" key="11">
    <source>
        <dbReference type="SAM" id="Phobius"/>
    </source>
</evidence>
<comment type="subcellular location">
    <subcellularLocation>
        <location evidence="1">Mitochondrion inner membrane</location>
    </subcellularLocation>
</comment>
<dbReference type="PANTHER" id="PTHR31068">
    <property type="entry name" value="MITOCHONDRIAL DISTRIBUTION AND MORPHOLOGY PROTEIN 31"/>
    <property type="match status" value="1"/>
</dbReference>
<evidence type="ECO:0000256" key="3">
    <source>
        <dbReference type="ARBA" id="ARBA00022692"/>
    </source>
</evidence>
<dbReference type="GO" id="GO:0005743">
    <property type="term" value="C:mitochondrial inner membrane"/>
    <property type="evidence" value="ECO:0007669"/>
    <property type="project" value="UniProtKB-SubCell"/>
</dbReference>
<evidence type="ECO:0000256" key="8">
    <source>
        <dbReference type="ARBA" id="ARBA00023136"/>
    </source>
</evidence>
<gene>
    <name evidence="12" type="primary">MDM31</name>
    <name evidence="12" type="ORF">IWQ62_004885</name>
</gene>
<evidence type="ECO:0000256" key="4">
    <source>
        <dbReference type="ARBA" id="ARBA00022792"/>
    </source>
</evidence>
<feature type="transmembrane region" description="Helical" evidence="11">
    <location>
        <begin position="53"/>
        <end position="80"/>
    </location>
</feature>
<evidence type="ECO:0000256" key="5">
    <source>
        <dbReference type="ARBA" id="ARBA00022946"/>
    </source>
</evidence>
<comment type="similarity">
    <text evidence="2">Belongs to the MDM31/MDM32 family.</text>
</comment>
<dbReference type="GO" id="GO:0000001">
    <property type="term" value="P:mitochondrion inheritance"/>
    <property type="evidence" value="ECO:0007669"/>
    <property type="project" value="InterPro"/>
</dbReference>
<dbReference type="EMBL" id="JANBPY010001779">
    <property type="protein sequence ID" value="KAJ1958525.1"/>
    <property type="molecule type" value="Genomic_DNA"/>
</dbReference>
<keyword evidence="5" id="KW-0809">Transit peptide</keyword>
<dbReference type="OrthoDB" id="17678at2759"/>
<dbReference type="InterPro" id="IPR012571">
    <property type="entry name" value="Mdm31/Mdm32"/>
</dbReference>
<evidence type="ECO:0000313" key="13">
    <source>
        <dbReference type="Proteomes" id="UP001150925"/>
    </source>
</evidence>
<name>A0A9W8AJX1_9FUNG</name>
<evidence type="ECO:0000256" key="6">
    <source>
        <dbReference type="ARBA" id="ARBA00022989"/>
    </source>
</evidence>
<dbReference type="Pfam" id="PF08118">
    <property type="entry name" value="MDM31_MDM32"/>
    <property type="match status" value="1"/>
</dbReference>
<keyword evidence="8 11" id="KW-0472">Membrane</keyword>
<feature type="region of interest" description="Disordered" evidence="10">
    <location>
        <begin position="457"/>
        <end position="492"/>
    </location>
</feature>
<keyword evidence="3 11" id="KW-0812">Transmembrane</keyword>
<protein>
    <submittedName>
        <fullName evidence="12">Mitochondrial distribution and morphology protein 31, mitochondrial</fullName>
    </submittedName>
</protein>
<dbReference type="Proteomes" id="UP001150925">
    <property type="component" value="Unassembled WGS sequence"/>
</dbReference>
<feature type="region of interest" description="Disordered" evidence="10">
    <location>
        <begin position="169"/>
        <end position="190"/>
    </location>
</feature>
<evidence type="ECO:0000256" key="1">
    <source>
        <dbReference type="ARBA" id="ARBA00004273"/>
    </source>
</evidence>
<keyword evidence="6 11" id="KW-1133">Transmembrane helix</keyword>